<name>A0A6G0Z555_APHCR</name>
<feature type="region of interest" description="Disordered" evidence="1">
    <location>
        <begin position="49"/>
        <end position="70"/>
    </location>
</feature>
<sequence length="230" mass="25471">LTIDATVFLLFRLYPSSPLASDKSPVDCNTAQPGFVCAPLLRSATHPPTLPPASHTVSSRSHHTSTTTTTTSLRTAYPSLFGGSHLHKPLRQNLSTSFTQGLLSTTFLSSSHMHVYSRILGKVWMCVCVCLSTIYPDPRILCVVIVRGTHVWSHQSSFSSFNHSPTTHWPPLPPPLFTLTWAQTFLAHSPPPSLQRGLFTSPRSASLVLTLVDELRKLIRLHHYHRIPPP</sequence>
<gene>
    <name evidence="2" type="ORF">FWK35_00016255</name>
</gene>
<accession>A0A6G0Z555</accession>
<proteinExistence type="predicted"/>
<evidence type="ECO:0000313" key="3">
    <source>
        <dbReference type="Proteomes" id="UP000478052"/>
    </source>
</evidence>
<organism evidence="2 3">
    <name type="scientific">Aphis craccivora</name>
    <name type="common">Cowpea aphid</name>
    <dbReference type="NCBI Taxonomy" id="307492"/>
    <lineage>
        <taxon>Eukaryota</taxon>
        <taxon>Metazoa</taxon>
        <taxon>Ecdysozoa</taxon>
        <taxon>Arthropoda</taxon>
        <taxon>Hexapoda</taxon>
        <taxon>Insecta</taxon>
        <taxon>Pterygota</taxon>
        <taxon>Neoptera</taxon>
        <taxon>Paraneoptera</taxon>
        <taxon>Hemiptera</taxon>
        <taxon>Sternorrhyncha</taxon>
        <taxon>Aphidomorpha</taxon>
        <taxon>Aphidoidea</taxon>
        <taxon>Aphididae</taxon>
        <taxon>Aphidini</taxon>
        <taxon>Aphis</taxon>
        <taxon>Aphis</taxon>
    </lineage>
</organism>
<evidence type="ECO:0000313" key="2">
    <source>
        <dbReference type="EMBL" id="KAF0765407.1"/>
    </source>
</evidence>
<feature type="non-terminal residue" evidence="2">
    <location>
        <position position="1"/>
    </location>
</feature>
<feature type="non-terminal residue" evidence="2">
    <location>
        <position position="230"/>
    </location>
</feature>
<keyword evidence="3" id="KW-1185">Reference proteome</keyword>
<dbReference type="AlphaFoldDB" id="A0A6G0Z555"/>
<comment type="caution">
    <text evidence="2">The sequence shown here is derived from an EMBL/GenBank/DDBJ whole genome shotgun (WGS) entry which is preliminary data.</text>
</comment>
<evidence type="ECO:0000256" key="1">
    <source>
        <dbReference type="SAM" id="MobiDB-lite"/>
    </source>
</evidence>
<reference evidence="2 3" key="1">
    <citation type="submission" date="2019-08" db="EMBL/GenBank/DDBJ databases">
        <title>Whole genome of Aphis craccivora.</title>
        <authorList>
            <person name="Voronova N.V."/>
            <person name="Shulinski R.S."/>
            <person name="Bandarenka Y.V."/>
            <person name="Zhorov D.G."/>
            <person name="Warner D."/>
        </authorList>
    </citation>
    <scope>NUCLEOTIDE SEQUENCE [LARGE SCALE GENOMIC DNA]</scope>
    <source>
        <strain evidence="2">180601</strain>
        <tissue evidence="2">Whole Body</tissue>
    </source>
</reference>
<feature type="compositionally biased region" description="Low complexity" evidence="1">
    <location>
        <begin position="54"/>
        <end position="70"/>
    </location>
</feature>
<protein>
    <submittedName>
        <fullName evidence="2">Uncharacterized protein</fullName>
    </submittedName>
</protein>
<dbReference type="EMBL" id="VUJU01001404">
    <property type="protein sequence ID" value="KAF0765407.1"/>
    <property type="molecule type" value="Genomic_DNA"/>
</dbReference>
<dbReference type="Proteomes" id="UP000478052">
    <property type="component" value="Unassembled WGS sequence"/>
</dbReference>